<name>A0ABT1PI00_9ACTN</name>
<gene>
    <name evidence="2" type="ORF">NON19_23895</name>
</gene>
<feature type="chain" id="PRO_5047293458" description="Ig-like domain-containing protein" evidence="1">
    <location>
        <begin position="33"/>
        <end position="181"/>
    </location>
</feature>
<dbReference type="EMBL" id="JANFNH010000035">
    <property type="protein sequence ID" value="MCQ4044990.1"/>
    <property type="molecule type" value="Genomic_DNA"/>
</dbReference>
<keyword evidence="3" id="KW-1185">Reference proteome</keyword>
<protein>
    <recommendedName>
        <fullName evidence="4">Ig-like domain-containing protein</fullName>
    </recommendedName>
</protein>
<reference evidence="2 3" key="1">
    <citation type="submission" date="2022-06" db="EMBL/GenBank/DDBJ databases">
        <title>Draft genome sequence of type strain Streptomyces rubrisoli DSM 42083.</title>
        <authorList>
            <person name="Duangmal K."/>
            <person name="Klaysubun C."/>
        </authorList>
    </citation>
    <scope>NUCLEOTIDE SEQUENCE [LARGE SCALE GENOMIC DNA]</scope>
    <source>
        <strain evidence="2 3">DSM 42083</strain>
    </source>
</reference>
<evidence type="ECO:0000256" key="1">
    <source>
        <dbReference type="SAM" id="SignalP"/>
    </source>
</evidence>
<accession>A0ABT1PI00</accession>
<organism evidence="2 3">
    <name type="scientific">Streptantibioticus rubrisoli</name>
    <dbReference type="NCBI Taxonomy" id="1387313"/>
    <lineage>
        <taxon>Bacteria</taxon>
        <taxon>Bacillati</taxon>
        <taxon>Actinomycetota</taxon>
        <taxon>Actinomycetes</taxon>
        <taxon>Kitasatosporales</taxon>
        <taxon>Streptomycetaceae</taxon>
        <taxon>Streptantibioticus</taxon>
    </lineage>
</organism>
<evidence type="ECO:0008006" key="4">
    <source>
        <dbReference type="Google" id="ProtNLM"/>
    </source>
</evidence>
<sequence length="181" mass="19086">MKRSWRKARRALGYVAATSALLAGPAALPASAHTAGGSHAVVTCVGGETIRLQPGLTLQARHSRISGYAGYTCTGTDPEVKWAKSVIEGAGEASCLSLDSTAVEWITWNTGEHSRVFYRTHHLVEQLAGQTVSLVEGRVVEGRFKGRTVASPGLQLTLSPLDCATDRGVEAINGPTTLVFA</sequence>
<dbReference type="Proteomes" id="UP001206206">
    <property type="component" value="Unassembled WGS sequence"/>
</dbReference>
<comment type="caution">
    <text evidence="2">The sequence shown here is derived from an EMBL/GenBank/DDBJ whole genome shotgun (WGS) entry which is preliminary data.</text>
</comment>
<keyword evidence="1" id="KW-0732">Signal</keyword>
<proteinExistence type="predicted"/>
<evidence type="ECO:0000313" key="2">
    <source>
        <dbReference type="EMBL" id="MCQ4044990.1"/>
    </source>
</evidence>
<evidence type="ECO:0000313" key="3">
    <source>
        <dbReference type="Proteomes" id="UP001206206"/>
    </source>
</evidence>
<dbReference type="RefSeq" id="WP_255931118.1">
    <property type="nucleotide sequence ID" value="NZ_JANFNH010000035.1"/>
</dbReference>
<feature type="signal peptide" evidence="1">
    <location>
        <begin position="1"/>
        <end position="32"/>
    </location>
</feature>